<protein>
    <submittedName>
        <fullName evidence="5">RNase H type-1 domain-containing protein</fullName>
    </submittedName>
</protein>
<keyword evidence="2" id="KW-0808">Transferase</keyword>
<keyword evidence="1" id="KW-0489">Methyltransferase</keyword>
<organism evidence="3">
    <name type="scientific">Cladocopium goreaui</name>
    <dbReference type="NCBI Taxonomy" id="2562237"/>
    <lineage>
        <taxon>Eukaryota</taxon>
        <taxon>Sar</taxon>
        <taxon>Alveolata</taxon>
        <taxon>Dinophyceae</taxon>
        <taxon>Suessiales</taxon>
        <taxon>Symbiodiniaceae</taxon>
        <taxon>Cladocopium</taxon>
    </lineage>
</organism>
<name>A0A9P1FMQ1_9DINO</name>
<dbReference type="InterPro" id="IPR029063">
    <property type="entry name" value="SAM-dependent_MTases_sf"/>
</dbReference>
<dbReference type="EMBL" id="CAMXCT020000768">
    <property type="protein sequence ID" value="CAL1136389.1"/>
    <property type="molecule type" value="Genomic_DNA"/>
</dbReference>
<reference evidence="4" key="2">
    <citation type="submission" date="2024-04" db="EMBL/GenBank/DDBJ databases">
        <authorList>
            <person name="Chen Y."/>
            <person name="Shah S."/>
            <person name="Dougan E. K."/>
            <person name="Thang M."/>
            <person name="Chan C."/>
        </authorList>
    </citation>
    <scope>NUCLEOTIDE SEQUENCE [LARGE SCALE GENOMIC DNA]</scope>
</reference>
<accession>A0A9P1FMQ1</accession>
<evidence type="ECO:0000256" key="2">
    <source>
        <dbReference type="ARBA" id="ARBA00022679"/>
    </source>
</evidence>
<evidence type="ECO:0000313" key="4">
    <source>
        <dbReference type="EMBL" id="CAL1136389.1"/>
    </source>
</evidence>
<comment type="caution">
    <text evidence="3">The sequence shown here is derived from an EMBL/GenBank/DDBJ whole genome shotgun (WGS) entry which is preliminary data.</text>
</comment>
<reference evidence="3" key="1">
    <citation type="submission" date="2022-10" db="EMBL/GenBank/DDBJ databases">
        <authorList>
            <person name="Chen Y."/>
            <person name="Dougan E. K."/>
            <person name="Chan C."/>
            <person name="Rhodes N."/>
            <person name="Thang M."/>
        </authorList>
    </citation>
    <scope>NUCLEOTIDE SEQUENCE</scope>
</reference>
<evidence type="ECO:0000313" key="6">
    <source>
        <dbReference type="Proteomes" id="UP001152797"/>
    </source>
</evidence>
<dbReference type="SUPFAM" id="SSF53335">
    <property type="entry name" value="S-adenosyl-L-methionine-dependent methyltransferases"/>
    <property type="match status" value="1"/>
</dbReference>
<dbReference type="Pfam" id="PF00145">
    <property type="entry name" value="DNA_methylase"/>
    <property type="match status" value="1"/>
</dbReference>
<keyword evidence="6" id="KW-1185">Reference proteome</keyword>
<dbReference type="InterPro" id="IPR001525">
    <property type="entry name" value="C5_MeTfrase"/>
</dbReference>
<sequence>MKGSKGPTMEDLQWLFTPNWQSTPIGSRVSVVVTDIVWHGSTGVGKVTPGEQRTRVVGLVPPEAFGVSTVTLLSATFLDLSPMVELSVDASSSVLCHSLPQMSHVHNYVELCAGGGFSSLGFSHVGFMPKCAVELQPKLAALHKTMHPSVPVLTADITDDSTAAKIHAICPEPATIMAGVACQPYSRAGKQEGGQDTRAATLPATLKMAHYLQAPALIIECVVPARDNQYVTAHIQALEHQLKYHVVNCTMKLEEVWSGQRYRWWLVATHSRLGRVIIPAFPKGSTLVVRDLMPYTRRWSDEEESQLTLTAQELDRFQLGGEPLRKYLVQADQKLPTALHSWGGQTQSCACECRPQGFADYTLQSRGLFAQLLQIPGLGNQIKYRHLHAIEVAIHNGVPPMQTWSSDARLNLCAVGQLASPFHATWIASALKAHVQKLFTHEEPVDPLQSLGSLKQLVMQQSREFFPTIPRILGQPSTHEDPVEEASHQLQVSDHAGVTWTLEHHRSCTVRQLIEAECDLLRVPLFDVQVCNMDGQVLPDTAKLSDQHGVLLVKSWINEPAAITKPPEVPFTLEDLQPCPEQDDPISPVDRIGPVATQVDSDADIAAQVDPPVSTETHVLAPQSSYQASDASVLPLMQLTPASLLEMLPPRTDDVEVCNGLRFLSISWTCRSDLLDRQEHAWADDEMLWHMQATVMHARKSAVVLDPLLATTWMTSGTETAVTTWLESIQQPSDRIITAVLSHGHWTPVIWLVKADRLEVHTNDHADVDLNGLNPLHGLLCHVLALPSYNVSCHRRSFGANLCGAAAIAFLIAKLNDGYMPATESALQAFSTRLRDQFRVSHAEAPSVVRPWCWGTGADELPTLLATMLQFHGVPQSAAKQRAKLVLQSLGKESVQKVGPLASGIALVTHAEAMPFLHANQVLTTKGLALLIVNGPQELSTDLQWSSIRFAARCAVNQQPVLLHGFLVQLGNATVCPFKRPTSVSVPDVPVTCARITVFQDQWPQDWETFSAHPVKEVLQHIPALQTCRTEGCTCPKWHRDPMDHAQDVVLDVFKRQFFTEGGRPTKASHASHFSVQIRYLKHQEPAVLQSSGRRYGIRVQARHFQTMFAKLKPDSQFLAPGERLNWHCGPWPFGSDRKMIAKVFGDMQWQARPLQPHRTVEGGIMWLVQSVTPPPQSVWNMSHGPVVVSQCESASASMTQSNQVIGPQATVELCSTTAAVDPWLTKDPWQGALKTMPVQASPNVTTQIQELEERLEKTILAKLPYEKMDTDDDDGRVSQLELQIQQLAQRQQSLEGMVNEHHHQHTAQVQTLQTQMMSQLEVQRSQMKGMFDDQMSRLEAILAKKGIGEADKPGPVPTDQACWSIGVCNPSGAAGQYAGVAVVSKHPSRALCSDWPQDLYETGRVHIVGSLVGPRYMAGDWNFTQDQLAITQQLLDAGWQEVQTLEFLRTGIQPQYTCKGKTQKDFLWLSPELVTAFQGVTIHADTFPDHVVMQANFKMDSQHFVRQETPPSNMQKFGNNVKPPPKRCFERRLMQARKTARVLAHVHNPNLVFRDTQRPVPEPVSTLLVHQSSQVAEVDEDDVAIVLDPPCLFDDTKPVMVGTQATEVIHATETKVYLASVRDAQVGQPVTQTQPVGALDEVFQAFHEQWRKRWCRHDQVPHSHWENLIAFARDKMPQNSLPSLEINPALLQAEVAFKKPTSATGMDGVSRKDLLAAGPNLLQSLCNMFERAASDGQCLSGLTADIEKAYNCLPRYPVLAMALHVGTPFGLLQAWSGALAGMLRRFKVRDSFSSGFATSTGLAEGCALSCYGMLLVDDVMHRYVHAQCPSLRVLSFVDNWDFLTWDPEAATRQLDLLLEFAGLVDLTVDKGKTFGWSTSPVVRSTLRNQGLQVKHFAKDLGAHVAFSKQRTNKTLAQRLDSLAPFWAQLKSSKASYASKLRALRCVAWPRGLFGVASAPLGSAVWLRHRRLAVQSLSFDKPGINPMLLLGIVEAQVDPEWLGIIHTIAKSRLMCPLDFWAAELASAANGHLEPPPASPTAVLLSRIQRLGLHIHANGQWEDPIGRFDPSQLNFAELPMRLQWCWYRFAAQAVEHRKDFAGLLHADVAATRRSLAALPPDQQALMRLNLAGGLYTQDAHAHWNEGSGTCKWCGAPDSIHHRHYQCPATQHIRQQVAPDVTRLQDRLPDALKLRSWAIVPPSHLTWLQTLDSTPQTVPPCSVDLSQHGWNHVFTDGSCLWQSLPEVRVKLKLNTPNGDLWRWALDSLDRLGLSNVQVIKVPAHRMVASATNRTEAWQFWHNNAADWAAKVANLDRGNAFWTIWQAHVTEVFAAKELHRQAWQLQLQVALLSVKQDQTTTLDEVEVTAPTDEEFHKSFRDHCLAREPSVGVCDGVRSRHDLQSSNLVESPHGRRGHDSQVDFVHPLVPGLPVNLGLPRPFAERQEMVGLQGEAILGCTELSVSQKTEVVSQMHEAILEQKPSKGGLGDVPL</sequence>
<gene>
    <name evidence="3" type="ORF">C1SCF055_LOCUS10666</name>
</gene>
<evidence type="ECO:0000256" key="1">
    <source>
        <dbReference type="ARBA" id="ARBA00022603"/>
    </source>
</evidence>
<dbReference type="GO" id="GO:0008168">
    <property type="term" value="F:methyltransferase activity"/>
    <property type="evidence" value="ECO:0007669"/>
    <property type="project" value="UniProtKB-KW"/>
</dbReference>
<evidence type="ECO:0000313" key="3">
    <source>
        <dbReference type="EMBL" id="CAI3983014.1"/>
    </source>
</evidence>
<dbReference type="EMBL" id="CAMXCT030000768">
    <property type="protein sequence ID" value="CAL4770326.1"/>
    <property type="molecule type" value="Genomic_DNA"/>
</dbReference>
<dbReference type="EMBL" id="CAMXCT010000768">
    <property type="protein sequence ID" value="CAI3983014.1"/>
    <property type="molecule type" value="Genomic_DNA"/>
</dbReference>
<dbReference type="GO" id="GO:0032259">
    <property type="term" value="P:methylation"/>
    <property type="evidence" value="ECO:0007669"/>
    <property type="project" value="UniProtKB-KW"/>
</dbReference>
<dbReference type="Proteomes" id="UP001152797">
    <property type="component" value="Unassembled WGS sequence"/>
</dbReference>
<dbReference type="OrthoDB" id="8063823at2759"/>
<proteinExistence type="predicted"/>
<evidence type="ECO:0000313" key="5">
    <source>
        <dbReference type="EMBL" id="CAL4770326.1"/>
    </source>
</evidence>
<dbReference type="Gene3D" id="3.40.50.150">
    <property type="entry name" value="Vaccinia Virus protein VP39"/>
    <property type="match status" value="1"/>
</dbReference>